<dbReference type="Gene3D" id="3.40.50.1820">
    <property type="entry name" value="alpha/beta hydrolase"/>
    <property type="match status" value="1"/>
</dbReference>
<dbReference type="SUPFAM" id="SSF53474">
    <property type="entry name" value="alpha/beta-Hydrolases"/>
    <property type="match status" value="1"/>
</dbReference>
<evidence type="ECO:0000313" key="3">
    <source>
        <dbReference type="Proteomes" id="UP000256645"/>
    </source>
</evidence>
<protein>
    <recommendedName>
        <fullName evidence="1">AB hydrolase-1 domain-containing protein</fullName>
    </recommendedName>
</protein>
<evidence type="ECO:0000313" key="2">
    <source>
        <dbReference type="EMBL" id="RDW66578.1"/>
    </source>
</evidence>
<dbReference type="GO" id="GO:0016020">
    <property type="term" value="C:membrane"/>
    <property type="evidence" value="ECO:0007669"/>
    <property type="project" value="TreeGrafter"/>
</dbReference>
<gene>
    <name evidence="2" type="ORF">BP6252_10213</name>
</gene>
<accession>A0A3D8QY23</accession>
<dbReference type="PANTHER" id="PTHR43798:SF33">
    <property type="entry name" value="HYDROLASE, PUTATIVE (AFU_ORTHOLOGUE AFUA_2G14860)-RELATED"/>
    <property type="match status" value="1"/>
</dbReference>
<name>A0A3D8QY23_9HELO</name>
<keyword evidence="3" id="KW-1185">Reference proteome</keyword>
<sequence length="270" mass="29598">MPIRDDGLDGLDQVLLHYTEHNPSGPATVLLIHGACTSGQNWDLVVPHLAGSYHLLVPDLPGHGQSQNVKPFSAEYAARLLERLIRKHAHDGKAHVVGHSLGANVAVELITSYPQVVSNAFVSGFAKYPPTRFTACLPYGFWVENRITKLIPRPVVEWLMDGMDLGHSGPCSIQLCRQVVPAMMESTWPSPWPARTLIVAAGKSGILPTNDRVGDARKLRDIGKEKNGQTLAVTHPLMRHPWNRQAPSLFAETACAWFEGEEIPSGFEAL</sequence>
<dbReference type="Proteomes" id="UP000256645">
    <property type="component" value="Unassembled WGS sequence"/>
</dbReference>
<proteinExistence type="predicted"/>
<organism evidence="2 3">
    <name type="scientific">Coleophoma cylindrospora</name>
    <dbReference type="NCBI Taxonomy" id="1849047"/>
    <lineage>
        <taxon>Eukaryota</taxon>
        <taxon>Fungi</taxon>
        <taxon>Dikarya</taxon>
        <taxon>Ascomycota</taxon>
        <taxon>Pezizomycotina</taxon>
        <taxon>Leotiomycetes</taxon>
        <taxon>Helotiales</taxon>
        <taxon>Dermateaceae</taxon>
        <taxon>Coleophoma</taxon>
    </lineage>
</organism>
<reference evidence="2 3" key="1">
    <citation type="journal article" date="2018" name="IMA Fungus">
        <title>IMA Genome-F 9: Draft genome sequence of Annulohypoxylon stygium, Aspergillus mulundensis, Berkeleyomyces basicola (syn. Thielaviopsis basicola), Ceratocystis smalleyi, two Cercospora beticola strains, Coleophoma cylindrospora, Fusarium fracticaudum, Phialophora cf. hyalina, and Morchella septimelata.</title>
        <authorList>
            <person name="Wingfield B.D."/>
            <person name="Bills G.F."/>
            <person name="Dong Y."/>
            <person name="Huang W."/>
            <person name="Nel W.J."/>
            <person name="Swalarsk-Parry B.S."/>
            <person name="Vaghefi N."/>
            <person name="Wilken P.M."/>
            <person name="An Z."/>
            <person name="de Beer Z.W."/>
            <person name="De Vos L."/>
            <person name="Chen L."/>
            <person name="Duong T.A."/>
            <person name="Gao Y."/>
            <person name="Hammerbacher A."/>
            <person name="Kikkert J.R."/>
            <person name="Li Y."/>
            <person name="Li H."/>
            <person name="Li K."/>
            <person name="Li Q."/>
            <person name="Liu X."/>
            <person name="Ma X."/>
            <person name="Naidoo K."/>
            <person name="Pethybridge S.J."/>
            <person name="Sun J."/>
            <person name="Steenkamp E.T."/>
            <person name="van der Nest M.A."/>
            <person name="van Wyk S."/>
            <person name="Wingfield M.J."/>
            <person name="Xiong C."/>
            <person name="Yue Q."/>
            <person name="Zhang X."/>
        </authorList>
    </citation>
    <scope>NUCLEOTIDE SEQUENCE [LARGE SCALE GENOMIC DNA]</scope>
    <source>
        <strain evidence="2 3">BP6252</strain>
    </source>
</reference>
<dbReference type="OrthoDB" id="8119704at2759"/>
<dbReference type="InterPro" id="IPR000073">
    <property type="entry name" value="AB_hydrolase_1"/>
</dbReference>
<dbReference type="PANTHER" id="PTHR43798">
    <property type="entry name" value="MONOACYLGLYCEROL LIPASE"/>
    <property type="match status" value="1"/>
</dbReference>
<dbReference type="STRING" id="1849047.A0A3D8QY23"/>
<comment type="caution">
    <text evidence="2">The sequence shown here is derived from an EMBL/GenBank/DDBJ whole genome shotgun (WGS) entry which is preliminary data.</text>
</comment>
<dbReference type="InterPro" id="IPR050266">
    <property type="entry name" value="AB_hydrolase_sf"/>
</dbReference>
<dbReference type="AlphaFoldDB" id="A0A3D8QY23"/>
<dbReference type="Pfam" id="PF12697">
    <property type="entry name" value="Abhydrolase_6"/>
    <property type="match status" value="1"/>
</dbReference>
<evidence type="ECO:0000259" key="1">
    <source>
        <dbReference type="Pfam" id="PF12697"/>
    </source>
</evidence>
<dbReference type="InterPro" id="IPR029058">
    <property type="entry name" value="AB_hydrolase_fold"/>
</dbReference>
<feature type="domain" description="AB hydrolase-1" evidence="1">
    <location>
        <begin position="29"/>
        <end position="252"/>
    </location>
</feature>
<dbReference type="EMBL" id="PDLM01000011">
    <property type="protein sequence ID" value="RDW66578.1"/>
    <property type="molecule type" value="Genomic_DNA"/>
</dbReference>